<reference evidence="12 13" key="1">
    <citation type="submission" date="2021-08" db="EMBL/GenBank/DDBJ databases">
        <title>Comparative Genomics Analysis of the Genus Qipengyuania Reveals Extensive Genetic Diversity and Metabolic Versatility, Including the Description of Fifteen Novel Species.</title>
        <authorList>
            <person name="Liu Y."/>
        </authorList>
    </citation>
    <scope>NUCLEOTIDE SEQUENCE [LARGE SCALE GENOMIC DNA]</scope>
    <source>
        <strain evidence="12 13">1NDH1</strain>
    </source>
</reference>
<dbReference type="PANTHER" id="PTHR43065:SF46">
    <property type="entry name" value="C4-DICARBOXYLATE TRANSPORT SENSOR PROTEIN DCTB"/>
    <property type="match status" value="1"/>
</dbReference>
<name>A0ABX9A4E0_9SPHN</name>
<dbReference type="Pfam" id="PF02518">
    <property type="entry name" value="HATPase_c"/>
    <property type="match status" value="1"/>
</dbReference>
<dbReference type="SUPFAM" id="SSF47384">
    <property type="entry name" value="Homodimeric domain of signal transducing histidine kinase"/>
    <property type="match status" value="1"/>
</dbReference>
<keyword evidence="7" id="KW-0067">ATP-binding</keyword>
<evidence type="ECO:0000256" key="1">
    <source>
        <dbReference type="ARBA" id="ARBA00000085"/>
    </source>
</evidence>
<dbReference type="Pfam" id="PF00512">
    <property type="entry name" value="HisKA"/>
    <property type="match status" value="1"/>
</dbReference>
<dbReference type="PIRSF" id="PIRSF036431">
    <property type="entry name" value="STHK_DctB"/>
    <property type="match status" value="1"/>
</dbReference>
<evidence type="ECO:0000256" key="9">
    <source>
        <dbReference type="SAM" id="Coils"/>
    </source>
</evidence>
<feature type="transmembrane region" description="Helical" evidence="10">
    <location>
        <begin position="15"/>
        <end position="34"/>
    </location>
</feature>
<dbReference type="PANTHER" id="PTHR43065">
    <property type="entry name" value="SENSOR HISTIDINE KINASE"/>
    <property type="match status" value="1"/>
</dbReference>
<dbReference type="CDD" id="cd00082">
    <property type="entry name" value="HisKA"/>
    <property type="match status" value="1"/>
</dbReference>
<feature type="domain" description="Histidine kinase" evidence="11">
    <location>
        <begin position="362"/>
        <end position="575"/>
    </location>
</feature>
<sequence>MQFFETSGGALWRKVGIRLVGLAMLVGAVTLGALHMARQNAQSDLDEQMNRSAQSYVAAIEGWQQQYWALAAIYAEDPSFARINSAPNIETTGLQNRLNRWNAATGTQATLVVRSDGSLVAGAYASIFPDGDTSIIPRQVLKTASDGGLGRGFVVWPNGYRGYAFAYEVSRNAGDDPLIVVVIASLYELQKYVQLQVDTIFVTDGRGGIAVANQRGATGRTVAEALADDRFAALYPRGAEVREVTDTRSSWHVIVAKSRAEALEYVRLVGWLAAISTLAVALLGLLVLSRRSALQERLDLQRTMRRELEETVKCRTSELTEANRDLQAEIARRHVIEKDLRETHLELTQAAKLASVGQMSAVVSHELNQPLTAIRSNAELAREYLDRSATEQANAKIGAILDMTDRIAKLTKRLLNFSRQPRSDVYPVALALPLDDALGILEPRIVKQEAVVEVDLLPDLFVNAGRNRLSQVFINLIANALDACSAGADPCAINIASFEKDGQIEISFSDNGPGVPDDRMARIFDAFYSTKERGEGLGLGLSVSMKIIEEFGGSLQYRRGENGGAVFVVALPLLARRDEAA</sequence>
<evidence type="ECO:0000313" key="12">
    <source>
        <dbReference type="EMBL" id="QZD96135.1"/>
    </source>
</evidence>
<evidence type="ECO:0000313" key="13">
    <source>
        <dbReference type="Proteomes" id="UP000824321"/>
    </source>
</evidence>
<evidence type="ECO:0000259" key="11">
    <source>
        <dbReference type="PROSITE" id="PS50109"/>
    </source>
</evidence>
<proteinExistence type="predicted"/>
<dbReference type="PROSITE" id="PS50109">
    <property type="entry name" value="HIS_KIN"/>
    <property type="match status" value="1"/>
</dbReference>
<keyword evidence="8" id="KW-0902">Two-component regulatory system</keyword>
<keyword evidence="10" id="KW-0812">Transmembrane</keyword>
<gene>
    <name evidence="12" type="ORF">K3136_05390</name>
</gene>
<feature type="coiled-coil region" evidence="9">
    <location>
        <begin position="291"/>
        <end position="325"/>
    </location>
</feature>
<feature type="transmembrane region" description="Helical" evidence="10">
    <location>
        <begin position="268"/>
        <end position="288"/>
    </location>
</feature>
<dbReference type="EMBL" id="CP081294">
    <property type="protein sequence ID" value="QZD96135.1"/>
    <property type="molecule type" value="Genomic_DNA"/>
</dbReference>
<evidence type="ECO:0000256" key="5">
    <source>
        <dbReference type="ARBA" id="ARBA00022741"/>
    </source>
</evidence>
<evidence type="ECO:0000256" key="7">
    <source>
        <dbReference type="ARBA" id="ARBA00022840"/>
    </source>
</evidence>
<dbReference type="InterPro" id="IPR004358">
    <property type="entry name" value="Sig_transdc_His_kin-like_C"/>
</dbReference>
<dbReference type="Gene3D" id="3.30.565.10">
    <property type="entry name" value="Histidine kinase-like ATPase, C-terminal domain"/>
    <property type="match status" value="1"/>
</dbReference>
<keyword evidence="9" id="KW-0175">Coiled coil</keyword>
<evidence type="ECO:0000256" key="4">
    <source>
        <dbReference type="ARBA" id="ARBA00022679"/>
    </source>
</evidence>
<dbReference type="InterPro" id="IPR036097">
    <property type="entry name" value="HisK_dim/P_sf"/>
</dbReference>
<dbReference type="InterPro" id="IPR003594">
    <property type="entry name" value="HATPase_dom"/>
</dbReference>
<keyword evidence="6" id="KW-0418">Kinase</keyword>
<keyword evidence="13" id="KW-1185">Reference proteome</keyword>
<comment type="catalytic activity">
    <reaction evidence="1">
        <text>ATP + protein L-histidine = ADP + protein N-phospho-L-histidine.</text>
        <dbReference type="EC" id="2.7.13.3"/>
    </reaction>
</comment>
<dbReference type="InterPro" id="IPR036890">
    <property type="entry name" value="HATPase_C_sf"/>
</dbReference>
<keyword evidence="10" id="KW-1133">Transmembrane helix</keyword>
<dbReference type="Gene3D" id="1.10.287.130">
    <property type="match status" value="1"/>
</dbReference>
<dbReference type="RefSeq" id="WP_221431859.1">
    <property type="nucleotide sequence ID" value="NZ_CP081294.1"/>
</dbReference>
<evidence type="ECO:0000256" key="6">
    <source>
        <dbReference type="ARBA" id="ARBA00022777"/>
    </source>
</evidence>
<dbReference type="Proteomes" id="UP000824321">
    <property type="component" value="Chromosome"/>
</dbReference>
<keyword evidence="4" id="KW-0808">Transferase</keyword>
<dbReference type="SUPFAM" id="SSF55874">
    <property type="entry name" value="ATPase domain of HSP90 chaperone/DNA topoisomerase II/histidine kinase"/>
    <property type="match status" value="1"/>
</dbReference>
<dbReference type="InterPro" id="IPR003661">
    <property type="entry name" value="HisK_dim/P_dom"/>
</dbReference>
<dbReference type="SMART" id="SM00388">
    <property type="entry name" value="HisKA"/>
    <property type="match status" value="1"/>
</dbReference>
<organism evidence="12 13">
    <name type="scientific">Qipengyuania gelatinilytica</name>
    <dbReference type="NCBI Taxonomy" id="2867231"/>
    <lineage>
        <taxon>Bacteria</taxon>
        <taxon>Pseudomonadati</taxon>
        <taxon>Pseudomonadota</taxon>
        <taxon>Alphaproteobacteria</taxon>
        <taxon>Sphingomonadales</taxon>
        <taxon>Erythrobacteraceae</taxon>
        <taxon>Qipengyuania</taxon>
    </lineage>
</organism>
<dbReference type="EC" id="2.7.13.3" evidence="2"/>
<keyword evidence="5" id="KW-0547">Nucleotide-binding</keyword>
<evidence type="ECO:0000256" key="3">
    <source>
        <dbReference type="ARBA" id="ARBA00022553"/>
    </source>
</evidence>
<keyword evidence="10" id="KW-0472">Membrane</keyword>
<accession>A0ABX9A4E0</accession>
<dbReference type="SMART" id="SM00387">
    <property type="entry name" value="HATPase_c"/>
    <property type="match status" value="1"/>
</dbReference>
<protein>
    <recommendedName>
        <fullName evidence="2">histidine kinase</fullName>
        <ecNumber evidence="2">2.7.13.3</ecNumber>
    </recommendedName>
</protein>
<evidence type="ECO:0000256" key="10">
    <source>
        <dbReference type="SAM" id="Phobius"/>
    </source>
</evidence>
<dbReference type="InterPro" id="IPR005467">
    <property type="entry name" value="His_kinase_dom"/>
</dbReference>
<evidence type="ECO:0000256" key="2">
    <source>
        <dbReference type="ARBA" id="ARBA00012438"/>
    </source>
</evidence>
<evidence type="ECO:0000256" key="8">
    <source>
        <dbReference type="ARBA" id="ARBA00023012"/>
    </source>
</evidence>
<dbReference type="InterPro" id="IPR017055">
    <property type="entry name" value="Sig_transdc_His_kinase_DctB"/>
</dbReference>
<dbReference type="PRINTS" id="PR00344">
    <property type="entry name" value="BCTRLSENSOR"/>
</dbReference>
<keyword evidence="3" id="KW-0597">Phosphoprotein</keyword>